<dbReference type="KEGG" id="cau:Caur_0200"/>
<accession>A9WC60</accession>
<dbReference type="Proteomes" id="UP000002008">
    <property type="component" value="Chromosome"/>
</dbReference>
<dbReference type="HOGENOM" id="CLU_1014495_0_0_0"/>
<reference evidence="2" key="1">
    <citation type="journal article" date="2011" name="BMC Genomics">
        <title>Complete genome sequence of the filamentous anoxygenic phototrophic bacterium Chloroflexus aurantiacus.</title>
        <authorList>
            <person name="Tang K.H."/>
            <person name="Barry K."/>
            <person name="Chertkov O."/>
            <person name="Dalin E."/>
            <person name="Han C.S."/>
            <person name="Hauser L.J."/>
            <person name="Honchak B.M."/>
            <person name="Karbach L.E."/>
            <person name="Land M.L."/>
            <person name="Lapidus A."/>
            <person name="Larimer F.W."/>
            <person name="Mikhailova N."/>
            <person name="Pitluck S."/>
            <person name="Pierson B.K."/>
            <person name="Blankenship R.E."/>
        </authorList>
    </citation>
    <scope>NUCLEOTIDE SEQUENCE [LARGE SCALE GENOMIC DNA]</scope>
    <source>
        <strain evidence="2">ATCC 29366 / DSM 635 / J-10-fl</strain>
    </source>
</reference>
<dbReference type="EnsemblBacteria" id="ABY33453">
    <property type="protein sequence ID" value="ABY33453"/>
    <property type="gene ID" value="Caur_0200"/>
</dbReference>
<proteinExistence type="predicted"/>
<gene>
    <name evidence="1" type="ordered locus">Caur_0200</name>
</gene>
<dbReference type="eggNOG" id="ENOG5030STS">
    <property type="taxonomic scope" value="Bacteria"/>
</dbReference>
<evidence type="ECO:0000313" key="2">
    <source>
        <dbReference type="Proteomes" id="UP000002008"/>
    </source>
</evidence>
<name>A9WC60_CHLAA</name>
<organism evidence="1 2">
    <name type="scientific">Chloroflexus aurantiacus (strain ATCC 29366 / DSM 635 / J-10-fl)</name>
    <dbReference type="NCBI Taxonomy" id="324602"/>
    <lineage>
        <taxon>Bacteria</taxon>
        <taxon>Bacillati</taxon>
        <taxon>Chloroflexota</taxon>
        <taxon>Chloroflexia</taxon>
        <taxon>Chloroflexales</taxon>
        <taxon>Chloroflexineae</taxon>
        <taxon>Chloroflexaceae</taxon>
        <taxon>Chloroflexus</taxon>
    </lineage>
</organism>
<keyword evidence="2" id="KW-1185">Reference proteome</keyword>
<protein>
    <submittedName>
        <fullName evidence="1">Uncharacterized protein</fullName>
    </submittedName>
</protein>
<dbReference type="EMBL" id="CP000909">
    <property type="protein sequence ID" value="ABY33453.1"/>
    <property type="molecule type" value="Genomic_DNA"/>
</dbReference>
<dbReference type="RefSeq" id="WP_012256109.1">
    <property type="nucleotide sequence ID" value="NC_010175.1"/>
</dbReference>
<dbReference type="AlphaFoldDB" id="A9WC60"/>
<evidence type="ECO:0000313" key="1">
    <source>
        <dbReference type="EMBL" id="ABY33453.1"/>
    </source>
</evidence>
<sequence length="274" mass="30390">MIGRNRVQVVTEAITLQYANGKSMARPIGGKRFTPYIGFHIEVGRDDELDARLGIAGIPQIEIKHQRQGGAEIVRHWALGETILFYPVTSGPVAQTVAGSLGRNAAATAAAGIGLRWGINDRSRMAVRGYLDLLVRVEMARLVQLSVRSRMSDVLLNVLLDHGRVCEAADHLIDRSSHPDLVTFHELALPLGPGEEEEWGKGETTTVVPFKSLHPAQIDRDYIQRIWRPESVHQAALRDWAGIQAWASEYALQNDERVTGERNDVVETSHEIGR</sequence>
<dbReference type="PATRIC" id="fig|324602.8.peg.232"/>
<dbReference type="InParanoid" id="A9WC60"/>